<gene>
    <name evidence="2" type="ORF">OO17_12090</name>
</gene>
<proteinExistence type="predicted"/>
<dbReference type="PATRIC" id="fig|1076.23.peg.2483"/>
<organism evidence="2 3">
    <name type="scientific">Rhodopseudomonas palustris</name>
    <dbReference type="NCBI Taxonomy" id="1076"/>
    <lineage>
        <taxon>Bacteria</taxon>
        <taxon>Pseudomonadati</taxon>
        <taxon>Pseudomonadota</taxon>
        <taxon>Alphaproteobacteria</taxon>
        <taxon>Hyphomicrobiales</taxon>
        <taxon>Nitrobacteraceae</taxon>
        <taxon>Rhodopseudomonas</taxon>
    </lineage>
</organism>
<dbReference type="Proteomes" id="UP000032515">
    <property type="component" value="Unassembled WGS sequence"/>
</dbReference>
<reference evidence="2 3" key="1">
    <citation type="submission" date="2014-11" db="EMBL/GenBank/DDBJ databases">
        <title>Genomics and ecophysiology of heterotrophic nitrogen fixing bacteria isolated from estuarine surface water.</title>
        <authorList>
            <person name="Bentzon-Tilia M."/>
            <person name="Severin I."/>
            <person name="Hansen L.H."/>
            <person name="Riemann L."/>
        </authorList>
    </citation>
    <scope>NUCLEOTIDE SEQUENCE [LARGE SCALE GENOMIC DNA]</scope>
    <source>
        <strain evidence="2 3">BAL398</strain>
    </source>
</reference>
<dbReference type="RefSeq" id="WP_044410694.1">
    <property type="nucleotide sequence ID" value="NZ_JXXE01000238.1"/>
</dbReference>
<dbReference type="EMBL" id="JXXE01000238">
    <property type="protein sequence ID" value="KIZ42912.1"/>
    <property type="molecule type" value="Genomic_DNA"/>
</dbReference>
<dbReference type="AlphaFoldDB" id="A0A0D7EU00"/>
<evidence type="ECO:0000256" key="1">
    <source>
        <dbReference type="SAM" id="MobiDB-lite"/>
    </source>
</evidence>
<feature type="region of interest" description="Disordered" evidence="1">
    <location>
        <begin position="1"/>
        <end position="32"/>
    </location>
</feature>
<evidence type="ECO:0000313" key="3">
    <source>
        <dbReference type="Proteomes" id="UP000032515"/>
    </source>
</evidence>
<accession>A0A0D7EU00</accession>
<name>A0A0D7EU00_RHOPL</name>
<sequence length="65" mass="7194">MIDEARAYTKTAGWKQRSMPRKAIGAMMPPASHPLRQAEQRFMRMNTRARFDSASVQVGAASVAA</sequence>
<comment type="caution">
    <text evidence="2">The sequence shown here is derived from an EMBL/GenBank/DDBJ whole genome shotgun (WGS) entry which is preliminary data.</text>
</comment>
<evidence type="ECO:0000313" key="2">
    <source>
        <dbReference type="EMBL" id="KIZ42912.1"/>
    </source>
</evidence>
<protein>
    <submittedName>
        <fullName evidence="2">Uncharacterized protein</fullName>
    </submittedName>
</protein>